<dbReference type="GO" id="GO:0003677">
    <property type="term" value="F:DNA binding"/>
    <property type="evidence" value="ECO:0007669"/>
    <property type="project" value="InterPro"/>
</dbReference>
<evidence type="ECO:0000313" key="1">
    <source>
        <dbReference type="EMBL" id="OHA46003.1"/>
    </source>
</evidence>
<dbReference type="Gene3D" id="2.30.30.110">
    <property type="match status" value="1"/>
</dbReference>
<dbReference type="STRING" id="1802338.A2541_00475"/>
<dbReference type="AlphaFoldDB" id="A0A1G2PCI0"/>
<organism evidence="1 2">
    <name type="scientific">Candidatus Taylorbacteria bacterium RIFOXYD2_FULL_36_9</name>
    <dbReference type="NCBI Taxonomy" id="1802338"/>
    <lineage>
        <taxon>Bacteria</taxon>
        <taxon>Candidatus Tayloriibacteriota</taxon>
    </lineage>
</organism>
<dbReference type="InterPro" id="IPR003477">
    <property type="entry name" value="PemK-like"/>
</dbReference>
<evidence type="ECO:0008006" key="3">
    <source>
        <dbReference type="Google" id="ProtNLM"/>
    </source>
</evidence>
<dbReference type="Pfam" id="PF02452">
    <property type="entry name" value="PemK_toxin"/>
    <property type="match status" value="1"/>
</dbReference>
<proteinExistence type="predicted"/>
<evidence type="ECO:0000313" key="2">
    <source>
        <dbReference type="Proteomes" id="UP000176965"/>
    </source>
</evidence>
<dbReference type="SUPFAM" id="SSF50118">
    <property type="entry name" value="Cell growth inhibitor/plasmid maintenance toxic component"/>
    <property type="match status" value="1"/>
</dbReference>
<dbReference type="EMBL" id="MHSQ01000038">
    <property type="protein sequence ID" value="OHA46003.1"/>
    <property type="molecule type" value="Genomic_DNA"/>
</dbReference>
<gene>
    <name evidence="1" type="ORF">A2541_00475</name>
</gene>
<dbReference type="Proteomes" id="UP000176965">
    <property type="component" value="Unassembled WGS sequence"/>
</dbReference>
<comment type="caution">
    <text evidence="1">The sequence shown here is derived from an EMBL/GenBank/DDBJ whole genome shotgun (WGS) entry which is preliminary data.</text>
</comment>
<sequence length="132" mass="15627">MIKDFNKWNEKKKETDQTDDIVLFYEREVWWCIVGTNIGVEIDGKHELFLRPVVIARKFNKYMALIVPTTTQDKKNKYYLNVLGEDGKNYNTCLSQLRSISSKRLFRKIGTIKEEDYKILLDKISEMIKGQL</sequence>
<accession>A0A1G2PCI0</accession>
<reference evidence="1 2" key="1">
    <citation type="journal article" date="2016" name="Nat. Commun.">
        <title>Thousands of microbial genomes shed light on interconnected biogeochemical processes in an aquifer system.</title>
        <authorList>
            <person name="Anantharaman K."/>
            <person name="Brown C.T."/>
            <person name="Hug L.A."/>
            <person name="Sharon I."/>
            <person name="Castelle C.J."/>
            <person name="Probst A.J."/>
            <person name="Thomas B.C."/>
            <person name="Singh A."/>
            <person name="Wilkins M.J."/>
            <person name="Karaoz U."/>
            <person name="Brodie E.L."/>
            <person name="Williams K.H."/>
            <person name="Hubbard S.S."/>
            <person name="Banfield J.F."/>
        </authorList>
    </citation>
    <scope>NUCLEOTIDE SEQUENCE [LARGE SCALE GENOMIC DNA]</scope>
</reference>
<protein>
    <recommendedName>
        <fullName evidence="3">Toxin-antitoxin system protein</fullName>
    </recommendedName>
</protein>
<name>A0A1G2PCI0_9BACT</name>
<dbReference type="InterPro" id="IPR011067">
    <property type="entry name" value="Plasmid_toxin/cell-grow_inhib"/>
</dbReference>